<dbReference type="Gene3D" id="2.40.440.10">
    <property type="entry name" value="L,D-transpeptidase catalytic domain-like"/>
    <property type="match status" value="1"/>
</dbReference>
<evidence type="ECO:0000313" key="3">
    <source>
        <dbReference type="Proteomes" id="UP000048965"/>
    </source>
</evidence>
<sequence>MGIRHRIVLPAAVLALAGGLAATAAAPALAAQPASGQTTAAAAADGTYLYFNKNQSDPGNSRLSLMKSVPDAKDEVLATYRAGSGDGGRNGTDECAGSQGWLPNGSYRVLAHDAHYNGGDFGVNGKVIHVEDKVCENGRTKRAELFVHSEMWPEGSQASRQPGKDSPYRWDGPDDYRSLGCIKLKPADINNLFTKAGQAGWPTKLKVVS</sequence>
<accession>A0A0P4R8J7</accession>
<keyword evidence="3" id="KW-1185">Reference proteome</keyword>
<proteinExistence type="predicted"/>
<feature type="chain" id="PRO_5006068507" description="YkuD domain-containing protein" evidence="1">
    <location>
        <begin position="31"/>
        <end position="209"/>
    </location>
</feature>
<organism evidence="2 3">
    <name type="scientific">Streptomyces lydicamycinicus</name>
    <dbReference type="NCBI Taxonomy" id="1546107"/>
    <lineage>
        <taxon>Bacteria</taxon>
        <taxon>Bacillati</taxon>
        <taxon>Actinomycetota</taxon>
        <taxon>Actinomycetes</taxon>
        <taxon>Kitasatosporales</taxon>
        <taxon>Streptomycetaceae</taxon>
        <taxon>Streptomyces</taxon>
    </lineage>
</organism>
<dbReference type="Proteomes" id="UP000048965">
    <property type="component" value="Unassembled WGS sequence"/>
</dbReference>
<comment type="caution">
    <text evidence="2">The sequence shown here is derived from an EMBL/GenBank/DDBJ whole genome shotgun (WGS) entry which is preliminary data.</text>
</comment>
<dbReference type="OrthoDB" id="4221737at2"/>
<gene>
    <name evidence="2" type="ORF">TPA0598_05_03770</name>
</gene>
<name>A0A0P4R8J7_9ACTN</name>
<reference evidence="2 3" key="2">
    <citation type="journal article" date="2015" name="Stand. Genomic Sci.">
        <title>Draft genome sequence of marine-derived Streptomyces sp. TP-A0598, a producer of anti-MRSA antibiotic lydicamycins.</title>
        <authorList>
            <person name="Komaki H."/>
            <person name="Ichikawa N."/>
            <person name="Hosoyama A."/>
            <person name="Fujita N."/>
            <person name="Igarashi Y."/>
        </authorList>
    </citation>
    <scope>NUCLEOTIDE SEQUENCE [LARGE SCALE GENOMIC DNA]</scope>
    <source>
        <strain evidence="2 3">NBRC 110027</strain>
    </source>
</reference>
<evidence type="ECO:0008006" key="4">
    <source>
        <dbReference type="Google" id="ProtNLM"/>
    </source>
</evidence>
<dbReference type="RefSeq" id="WP_042156276.1">
    <property type="nucleotide sequence ID" value="NZ_BBNO01000005.1"/>
</dbReference>
<dbReference type="InterPro" id="IPR038063">
    <property type="entry name" value="Transpep_catalytic_dom"/>
</dbReference>
<evidence type="ECO:0000313" key="2">
    <source>
        <dbReference type="EMBL" id="GAO09655.1"/>
    </source>
</evidence>
<dbReference type="AlphaFoldDB" id="A0A0P4R8J7"/>
<dbReference type="EMBL" id="BBNO01000005">
    <property type="protein sequence ID" value="GAO09655.1"/>
    <property type="molecule type" value="Genomic_DNA"/>
</dbReference>
<feature type="signal peptide" evidence="1">
    <location>
        <begin position="1"/>
        <end position="30"/>
    </location>
</feature>
<evidence type="ECO:0000256" key="1">
    <source>
        <dbReference type="SAM" id="SignalP"/>
    </source>
</evidence>
<reference evidence="3" key="1">
    <citation type="submission" date="2014-09" db="EMBL/GenBank/DDBJ databases">
        <title>Whole genome shotgun sequence of Streptomyces sp. NBRC 110027.</title>
        <authorList>
            <person name="Komaki H."/>
            <person name="Ichikawa N."/>
            <person name="Katano-Makiyama Y."/>
            <person name="Hosoyama A."/>
            <person name="Hashimoto M."/>
            <person name="Uohara A."/>
            <person name="Kitahashi Y."/>
            <person name="Ohji S."/>
            <person name="Kimura A."/>
            <person name="Yamazoe A."/>
            <person name="Igarashi Y."/>
            <person name="Fujita N."/>
        </authorList>
    </citation>
    <scope>NUCLEOTIDE SEQUENCE [LARGE SCALE GENOMIC DNA]</scope>
    <source>
        <strain evidence="3">NBRC 110027</strain>
    </source>
</reference>
<keyword evidence="1" id="KW-0732">Signal</keyword>
<protein>
    <recommendedName>
        <fullName evidence="4">YkuD domain-containing protein</fullName>
    </recommendedName>
</protein>